<name>A0ABS3WJM5_9BACL</name>
<evidence type="ECO:0000256" key="1">
    <source>
        <dbReference type="ARBA" id="ARBA00022729"/>
    </source>
</evidence>
<dbReference type="InterPro" id="IPR008928">
    <property type="entry name" value="6-hairpin_glycosidase_sf"/>
</dbReference>
<feature type="domain" description="CBM6" evidence="3">
    <location>
        <begin position="396"/>
        <end position="528"/>
    </location>
</feature>
<dbReference type="PANTHER" id="PTHR47791:SF3">
    <property type="entry name" value="MEIOTICALLY UP-REGULATED GENE 191 PROTEIN"/>
    <property type="match status" value="1"/>
</dbReference>
<dbReference type="Pfam" id="PF22888">
    <property type="entry name" value="FIMAH"/>
    <property type="match status" value="1"/>
</dbReference>
<dbReference type="Pfam" id="PF03422">
    <property type="entry name" value="CBM_6"/>
    <property type="match status" value="3"/>
</dbReference>
<dbReference type="CDD" id="cd04084">
    <property type="entry name" value="CBM6_xylanase-like"/>
    <property type="match status" value="3"/>
</dbReference>
<dbReference type="SUPFAM" id="SSF48208">
    <property type="entry name" value="Six-hairpin glycosidases"/>
    <property type="match status" value="1"/>
</dbReference>
<evidence type="ECO:0000313" key="5">
    <source>
        <dbReference type="Proteomes" id="UP000670947"/>
    </source>
</evidence>
<protein>
    <submittedName>
        <fullName evidence="4">Carbohydrate-binding protein</fullName>
    </submittedName>
</protein>
<reference evidence="4 5" key="1">
    <citation type="submission" date="2021-03" db="EMBL/GenBank/DDBJ databases">
        <title>Paenibacillus artemisicola MWE-103 whole genome sequence.</title>
        <authorList>
            <person name="Ham Y.J."/>
        </authorList>
    </citation>
    <scope>NUCLEOTIDE SEQUENCE [LARGE SCALE GENOMIC DNA]</scope>
    <source>
        <strain evidence="4 5">MWE-103</strain>
    </source>
</reference>
<dbReference type="InterPro" id="IPR006584">
    <property type="entry name" value="Cellulose-bd_IV"/>
</dbReference>
<keyword evidence="1 2" id="KW-0732">Signal</keyword>
<feature type="domain" description="CBM6" evidence="3">
    <location>
        <begin position="539"/>
        <end position="663"/>
    </location>
</feature>
<organism evidence="4 5">
    <name type="scientific">Paenibacillus artemisiicola</name>
    <dbReference type="NCBI Taxonomy" id="1172618"/>
    <lineage>
        <taxon>Bacteria</taxon>
        <taxon>Bacillati</taxon>
        <taxon>Bacillota</taxon>
        <taxon>Bacilli</taxon>
        <taxon>Bacillales</taxon>
        <taxon>Paenibacillaceae</taxon>
        <taxon>Paenibacillus</taxon>
    </lineage>
</organism>
<dbReference type="InterPro" id="IPR054470">
    <property type="entry name" value="FIMAH_dom"/>
</dbReference>
<dbReference type="InterPro" id="IPR005084">
    <property type="entry name" value="CBM6"/>
</dbReference>
<evidence type="ECO:0000313" key="4">
    <source>
        <dbReference type="EMBL" id="MBO7748477.1"/>
    </source>
</evidence>
<evidence type="ECO:0000256" key="2">
    <source>
        <dbReference type="SAM" id="SignalP"/>
    </source>
</evidence>
<dbReference type="Proteomes" id="UP000670947">
    <property type="component" value="Unassembled WGS sequence"/>
</dbReference>
<evidence type="ECO:0000259" key="3">
    <source>
        <dbReference type="PROSITE" id="PS51175"/>
    </source>
</evidence>
<dbReference type="Pfam" id="PF03663">
    <property type="entry name" value="Glyco_hydro_76"/>
    <property type="match status" value="1"/>
</dbReference>
<dbReference type="EMBL" id="JAGGDJ010000059">
    <property type="protein sequence ID" value="MBO7748477.1"/>
    <property type="molecule type" value="Genomic_DNA"/>
</dbReference>
<comment type="caution">
    <text evidence="4">The sequence shown here is derived from an EMBL/GenBank/DDBJ whole genome shotgun (WGS) entry which is preliminary data.</text>
</comment>
<feature type="chain" id="PRO_5047015448" evidence="2">
    <location>
        <begin position="28"/>
        <end position="1083"/>
    </location>
</feature>
<dbReference type="InterPro" id="IPR005198">
    <property type="entry name" value="Glyco_hydro_76"/>
</dbReference>
<feature type="signal peptide" evidence="2">
    <location>
        <begin position="1"/>
        <end position="27"/>
    </location>
</feature>
<sequence length="1083" mass="115848">MTVRNKSTSLRFLALAAACSLVLAPLAAMGPAPKANAYASSDADTAIKAFNAAFWDGGAKYFRTNSKQADNYQGFWVEAELWETVMDAYLHTADPALKAQLRTQIDDVFDGTVAKYGADWTNNHFNDDIMWWAMASARAYAITQEPRYLEKAKYYFDFVYDTQWDDAFAGGGIWWMNSEHDSKNACINFPAAEAAVFLYDVTKDDRYLQAATRIYTWGKTMLTDGNGQVYDRLEVANGTAGGATHYNQGTFIGAASGLYRLTGDPTYLDDAVKAAAYTKRNLIDENGLLRFEGPNGDLKGGKTILIRNLAYLLEALKPQTDGSYVQTRGELADWLAFNAETAWSNRNPDGVVDGNWAGQLLAGTYESWSASGAVEALSVLEPRTAQVRYADKNPFNRMEAEKYNIGSGFVMEDSTDGTIQLGGIQPGMYAAYRNVDFGAGGAKGFIARAASATGGGNIEIRLDAPDGPKVGTLNVQGTGGWNNFSDAVGLLTDDQGQPSVVTGKHDVYLLFTKTNDQYLFNLNWFKFTTTDPTRTDAYARLKAGNYDDAAGLGKNAEFGFLDGITNGAHAVYRGIDFGAGAAGATFHVASGSQGGTIEVRLDGLDGPVAGTVDIPALGTWDKWVDIMGNLDDTRAKGIHDVYLVFRGANGSDYPLNLDWFTFSTVKGQARDAYGKLEAENYTTAVAVGRENGGGQTYLAGVYGPNGPYAMYNYVDFGSASPTAFTVNAASDTGGGTIEVRLDSLSGPLIATGTVTGTGGWQTFKRFTANVTTPVTGKHIVFLLFKGGDYLYNLDKFTFGDPAVFDAPTPPTPPAEDHVAPGEATHVQVVRGDNQLKLYWDGPYDTDAEKVQLALLKGSQQVGGMVEAKRGVQSAVLPGIENGGTYTVSIKSVDKAGNVSHGVLLPVDPAFALEANGTALPEGGAAPDDRPLTFRLQAGLTAVRSASITVDGRTYAVDAAHPAAELDFAGLTGAKTATIVFTDYAGVSIRQTFGFQVVTSVDAMKRLVARFQASGDLRGPLVPQLGNALDQAQHQLDGGKPKQAVKHLQDFLKHLNNPAMGKNVSEGAKAALGADAQLLIEQWT</sequence>
<dbReference type="InterPro" id="IPR008979">
    <property type="entry name" value="Galactose-bd-like_sf"/>
</dbReference>
<dbReference type="RefSeq" id="WP_208851032.1">
    <property type="nucleotide sequence ID" value="NZ_JAGGDJ010000059.1"/>
</dbReference>
<dbReference type="PANTHER" id="PTHR47791">
    <property type="entry name" value="MEIOTICALLY UP-REGULATED GENE 191 PROTEIN"/>
    <property type="match status" value="1"/>
</dbReference>
<proteinExistence type="predicted"/>
<dbReference type="Gene3D" id="1.50.10.20">
    <property type="match status" value="1"/>
</dbReference>
<dbReference type="Gene3D" id="2.60.120.260">
    <property type="entry name" value="Galactose-binding domain-like"/>
    <property type="match status" value="3"/>
</dbReference>
<dbReference type="InterPro" id="IPR053169">
    <property type="entry name" value="MUG_Protein"/>
</dbReference>
<feature type="domain" description="CBM6" evidence="3">
    <location>
        <begin position="674"/>
        <end position="799"/>
    </location>
</feature>
<accession>A0ABS3WJM5</accession>
<gene>
    <name evidence="4" type="ORF">I8J29_30255</name>
</gene>
<keyword evidence="5" id="KW-1185">Reference proteome</keyword>
<dbReference type="SMART" id="SM00606">
    <property type="entry name" value="CBD_IV"/>
    <property type="match status" value="3"/>
</dbReference>
<dbReference type="PROSITE" id="PS51175">
    <property type="entry name" value="CBM6"/>
    <property type="match status" value="3"/>
</dbReference>
<dbReference type="SUPFAM" id="SSF49785">
    <property type="entry name" value="Galactose-binding domain-like"/>
    <property type="match status" value="3"/>
</dbReference>